<dbReference type="PANTHER" id="PTHR46401">
    <property type="entry name" value="GLYCOSYLTRANSFERASE WBBK-RELATED"/>
    <property type="match status" value="1"/>
</dbReference>
<evidence type="ECO:0000256" key="2">
    <source>
        <dbReference type="ARBA" id="ARBA00022679"/>
    </source>
</evidence>
<feature type="domain" description="Glycosyltransferase subfamily 4-like N-terminal" evidence="5">
    <location>
        <begin position="36"/>
        <end position="241"/>
    </location>
</feature>
<keyword evidence="7" id="KW-1185">Reference proteome</keyword>
<comment type="caution">
    <text evidence="6">The sequence shown here is derived from an EMBL/GenBank/DDBJ whole genome shotgun (WGS) entry which is preliminary data.</text>
</comment>
<dbReference type="InterPro" id="IPR028098">
    <property type="entry name" value="Glyco_trans_4-like_N"/>
</dbReference>
<feature type="compositionally biased region" description="Low complexity" evidence="3">
    <location>
        <begin position="575"/>
        <end position="589"/>
    </location>
</feature>
<evidence type="ECO:0000259" key="5">
    <source>
        <dbReference type="Pfam" id="PF13439"/>
    </source>
</evidence>
<evidence type="ECO:0000256" key="1">
    <source>
        <dbReference type="ARBA" id="ARBA00022676"/>
    </source>
</evidence>
<name>A0ABU2PRP2_9ACTN</name>
<feature type="compositionally biased region" description="Low complexity" evidence="3">
    <location>
        <begin position="496"/>
        <end position="505"/>
    </location>
</feature>
<dbReference type="GO" id="GO:0016757">
    <property type="term" value="F:glycosyltransferase activity"/>
    <property type="evidence" value="ECO:0007669"/>
    <property type="project" value="UniProtKB-KW"/>
</dbReference>
<dbReference type="Pfam" id="PF00534">
    <property type="entry name" value="Glycos_transf_1"/>
    <property type="match status" value="1"/>
</dbReference>
<dbReference type="EMBL" id="JAVRFA010000003">
    <property type="protein sequence ID" value="MDT0393980.1"/>
    <property type="molecule type" value="Genomic_DNA"/>
</dbReference>
<dbReference type="CDD" id="cd03801">
    <property type="entry name" value="GT4_PimA-like"/>
    <property type="match status" value="1"/>
</dbReference>
<organism evidence="6 7">
    <name type="scientific">Streptomyces edwardsiae</name>
    <dbReference type="NCBI Taxonomy" id="3075527"/>
    <lineage>
        <taxon>Bacteria</taxon>
        <taxon>Bacillati</taxon>
        <taxon>Actinomycetota</taxon>
        <taxon>Actinomycetes</taxon>
        <taxon>Kitasatosporales</taxon>
        <taxon>Streptomycetaceae</taxon>
        <taxon>Streptomyces</taxon>
    </lineage>
</organism>
<dbReference type="RefSeq" id="WP_311641502.1">
    <property type="nucleotide sequence ID" value="NZ_JAVRFA010000003.1"/>
</dbReference>
<dbReference type="EC" id="2.4.-.-" evidence="6"/>
<accession>A0ABU2PRP2</accession>
<keyword evidence="2 6" id="KW-0808">Transferase</keyword>
<evidence type="ECO:0000313" key="6">
    <source>
        <dbReference type="EMBL" id="MDT0393980.1"/>
    </source>
</evidence>
<reference evidence="7" key="1">
    <citation type="submission" date="2023-07" db="EMBL/GenBank/DDBJ databases">
        <title>30 novel species of actinomycetes from the DSMZ collection.</title>
        <authorList>
            <person name="Nouioui I."/>
        </authorList>
    </citation>
    <scope>NUCLEOTIDE SEQUENCE [LARGE SCALE GENOMIC DNA]</scope>
    <source>
        <strain evidence="7">DSM 41636</strain>
    </source>
</reference>
<gene>
    <name evidence="6" type="ORF">RM705_04560</name>
</gene>
<dbReference type="PANTHER" id="PTHR46401:SF2">
    <property type="entry name" value="GLYCOSYLTRANSFERASE WBBK-RELATED"/>
    <property type="match status" value="1"/>
</dbReference>
<dbReference type="SUPFAM" id="SSF53756">
    <property type="entry name" value="UDP-Glycosyltransferase/glycogen phosphorylase"/>
    <property type="match status" value="1"/>
</dbReference>
<dbReference type="Proteomes" id="UP001183881">
    <property type="component" value="Unassembled WGS sequence"/>
</dbReference>
<sequence>MTAEASQAGHSQGPASDGLRPLRIALLTYKGNPFCGGQGVYVRHLSRELARLGHRVEVIGAQPYPVLDVVEGEDREGPALTELPSLDLYRQPDPFRTPGRGEYRDWIDALEVGTMWTGGFPEPLTFSLRARRHLRARRGDFDVVHDNQTLGYGLLGDLGAPLVTTVHHPITVDRRLELDAAESRLRRYSVRRWYAFTRMQKRVARRLPSVLTVSGSSRQEIVADLGVRRDRVHVVHIGADTGLFSPDPSVPVVPGRIVTTSSADVPLKGLVFLVEALAKVRAEQPDAHLVVVGKRPVEGPVAQAMERYGLEGAVEFVKGISDAELVDLVRSAQVACVPSLYEGFSLPAAEAMATGTPLVATTGGAIPEVAGPDGETCLAVPPGDPAALASALTRLLTDPDLRARLGAAGRDRVLRHFTWARAAEGTVAHYREAMARAGSAPGHDTGTARPAATPSHGPRPRGADAAPSGTDDRPATRVAGRSAPEGTGHGAHEASGRAASAAGDRAGAGAGAGAGDADRSVSEAPGRPTAQASGRAAHEVSRRPAAQVPGRSGAQAGGHGGADVTDRSVPDGHPAAQAAGRAARAGGRADAVDRSAVMSSDRPAAVLPTAGDGGPAVSVGAADSSDRSDRESRATC</sequence>
<evidence type="ECO:0000313" key="7">
    <source>
        <dbReference type="Proteomes" id="UP001183881"/>
    </source>
</evidence>
<dbReference type="Pfam" id="PF13439">
    <property type="entry name" value="Glyco_transf_4"/>
    <property type="match status" value="1"/>
</dbReference>
<feature type="compositionally biased region" description="Basic and acidic residues" evidence="3">
    <location>
        <begin position="624"/>
        <end position="636"/>
    </location>
</feature>
<protein>
    <submittedName>
        <fullName evidence="6">Glycosyltransferase</fullName>
        <ecNumber evidence="6">2.4.-.-</ecNumber>
    </submittedName>
</protein>
<proteinExistence type="predicted"/>
<evidence type="ECO:0000256" key="3">
    <source>
        <dbReference type="SAM" id="MobiDB-lite"/>
    </source>
</evidence>
<feature type="domain" description="Glycosyl transferase family 1" evidence="4">
    <location>
        <begin position="257"/>
        <end position="411"/>
    </location>
</feature>
<feature type="region of interest" description="Disordered" evidence="3">
    <location>
        <begin position="437"/>
        <end position="636"/>
    </location>
</feature>
<keyword evidence="1 6" id="KW-0328">Glycosyltransferase</keyword>
<dbReference type="InterPro" id="IPR001296">
    <property type="entry name" value="Glyco_trans_1"/>
</dbReference>
<evidence type="ECO:0000259" key="4">
    <source>
        <dbReference type="Pfam" id="PF00534"/>
    </source>
</evidence>
<dbReference type="Gene3D" id="3.40.50.2000">
    <property type="entry name" value="Glycogen Phosphorylase B"/>
    <property type="match status" value="2"/>
</dbReference>